<dbReference type="InterPro" id="IPR039961">
    <property type="entry name" value="Nuo9.5"/>
</dbReference>
<dbReference type="CDD" id="cd22903">
    <property type="entry name" value="NI9M"/>
    <property type="match status" value="1"/>
</dbReference>
<keyword evidence="4" id="KW-1185">Reference proteome</keyword>
<protein>
    <recommendedName>
        <fullName evidence="5">NADH-ubiquinone oxidoreductase 9.5 kDa subunit</fullName>
    </recommendedName>
</protein>
<dbReference type="OrthoDB" id="2093409at2759"/>
<keyword evidence="2" id="KW-0812">Transmembrane</keyword>
<feature type="transmembrane region" description="Helical" evidence="2">
    <location>
        <begin position="25"/>
        <end position="43"/>
    </location>
</feature>
<evidence type="ECO:0000313" key="4">
    <source>
        <dbReference type="Proteomes" id="UP000807353"/>
    </source>
</evidence>
<gene>
    <name evidence="3" type="ORF">BDZ94DRAFT_1184442</name>
</gene>
<evidence type="ECO:0000313" key="3">
    <source>
        <dbReference type="EMBL" id="KAF9468093.1"/>
    </source>
</evidence>
<accession>A0A9P5YDR4</accession>
<dbReference type="PANTHER" id="PTHR38488:SF1">
    <property type="entry name" value="OXIDOREDUCTASE 9.5 KDA SUBUNIT, PUTATIVE (AFU_ORTHOLOGUE AFUA_5G08980)-RELATED"/>
    <property type="match status" value="1"/>
</dbReference>
<feature type="region of interest" description="Disordered" evidence="1">
    <location>
        <begin position="53"/>
        <end position="78"/>
    </location>
</feature>
<organism evidence="3 4">
    <name type="scientific">Collybia nuda</name>
    <dbReference type="NCBI Taxonomy" id="64659"/>
    <lineage>
        <taxon>Eukaryota</taxon>
        <taxon>Fungi</taxon>
        <taxon>Dikarya</taxon>
        <taxon>Basidiomycota</taxon>
        <taxon>Agaricomycotina</taxon>
        <taxon>Agaricomycetes</taxon>
        <taxon>Agaricomycetidae</taxon>
        <taxon>Agaricales</taxon>
        <taxon>Tricholomatineae</taxon>
        <taxon>Clitocybaceae</taxon>
        <taxon>Collybia</taxon>
    </lineage>
</organism>
<evidence type="ECO:0000256" key="1">
    <source>
        <dbReference type="SAM" id="MobiDB-lite"/>
    </source>
</evidence>
<keyword evidence="2" id="KW-1133">Transmembrane helix</keyword>
<dbReference type="PANTHER" id="PTHR38488">
    <property type="entry name" value="OXIDOREDUCTASE 9.5 KDA SUBUNIT, PUTATIVE (AFU_ORTHOLOGUE AFUA_5G08980)-RELATED"/>
    <property type="match status" value="1"/>
</dbReference>
<dbReference type="AlphaFoldDB" id="A0A9P5YDR4"/>
<proteinExistence type="predicted"/>
<dbReference type="EMBL" id="MU150234">
    <property type="protein sequence ID" value="KAF9468093.1"/>
    <property type="molecule type" value="Genomic_DNA"/>
</dbReference>
<evidence type="ECO:0008006" key="5">
    <source>
        <dbReference type="Google" id="ProtNLM"/>
    </source>
</evidence>
<name>A0A9P5YDR4_9AGAR</name>
<keyword evidence="2" id="KW-0472">Membrane</keyword>
<sequence>MTSIFTNPLRQTYRYLQRQAHENTVIFYSVVLGTVGPVMVVAIPPIRESFGYRPAEPVPTSYPVPSRARRPIQGYDDE</sequence>
<reference evidence="3" key="1">
    <citation type="submission" date="2020-11" db="EMBL/GenBank/DDBJ databases">
        <authorList>
            <consortium name="DOE Joint Genome Institute"/>
            <person name="Ahrendt S."/>
            <person name="Riley R."/>
            <person name="Andreopoulos W."/>
            <person name="Labutti K."/>
            <person name="Pangilinan J."/>
            <person name="Ruiz-Duenas F.J."/>
            <person name="Barrasa J.M."/>
            <person name="Sanchez-Garcia M."/>
            <person name="Camarero S."/>
            <person name="Miyauchi S."/>
            <person name="Serrano A."/>
            <person name="Linde D."/>
            <person name="Babiker R."/>
            <person name="Drula E."/>
            <person name="Ayuso-Fernandez I."/>
            <person name="Pacheco R."/>
            <person name="Padilla G."/>
            <person name="Ferreira P."/>
            <person name="Barriuso J."/>
            <person name="Kellner H."/>
            <person name="Castanera R."/>
            <person name="Alfaro M."/>
            <person name="Ramirez L."/>
            <person name="Pisabarro A.G."/>
            <person name="Kuo A."/>
            <person name="Tritt A."/>
            <person name="Lipzen A."/>
            <person name="He G."/>
            <person name="Yan M."/>
            <person name="Ng V."/>
            <person name="Cullen D."/>
            <person name="Martin F."/>
            <person name="Rosso M.-N."/>
            <person name="Henrissat B."/>
            <person name="Hibbett D."/>
            <person name="Martinez A.T."/>
            <person name="Grigoriev I.V."/>
        </authorList>
    </citation>
    <scope>NUCLEOTIDE SEQUENCE</scope>
    <source>
        <strain evidence="3">CBS 247.69</strain>
    </source>
</reference>
<comment type="caution">
    <text evidence="3">The sequence shown here is derived from an EMBL/GenBank/DDBJ whole genome shotgun (WGS) entry which is preliminary data.</text>
</comment>
<evidence type="ECO:0000256" key="2">
    <source>
        <dbReference type="SAM" id="Phobius"/>
    </source>
</evidence>
<dbReference type="Proteomes" id="UP000807353">
    <property type="component" value="Unassembled WGS sequence"/>
</dbReference>